<gene>
    <name evidence="1" type="ORF">JOL79_11500</name>
</gene>
<dbReference type="EMBL" id="JAFCNB010000005">
    <property type="protein sequence ID" value="MBP2704439.1"/>
    <property type="molecule type" value="Genomic_DNA"/>
</dbReference>
<dbReference type="RefSeq" id="WP_210155744.1">
    <property type="nucleotide sequence ID" value="NZ_JAFCNB010000005.1"/>
</dbReference>
<organism evidence="1 2">
    <name type="scientific">Microbispora oryzae</name>
    <dbReference type="NCBI Taxonomy" id="2806554"/>
    <lineage>
        <taxon>Bacteria</taxon>
        <taxon>Bacillati</taxon>
        <taxon>Actinomycetota</taxon>
        <taxon>Actinomycetes</taxon>
        <taxon>Streptosporangiales</taxon>
        <taxon>Streptosporangiaceae</taxon>
        <taxon>Microbispora</taxon>
    </lineage>
</organism>
<sequence length="333" mass="35883">MPDIPQEALQAAARVLAEEILSSESDEALARKVVEAALGVAGLAVVRRADLAERPDSEVDRLRSRMAEALAAAFTRPASRMVEGRSTDELADPDPADRVDRTMSVQLVAGDGCTQFWGVTCNEAAEVCAAVLAEDAHQLASSHGGEHGGLRRRYADALSRSLTPQRGIADHLDALLAIRDDELAAAVQRAEKAERRAEFAALDAAGAELYRRREQIALRELHEEREAHGAEVGRRIRAEAERDRLRESADDLNDLISQERAIHEETIRLAEQAEAALNNIRVLANILTGMAQGLEATYGEAAARPINTIQRELHNTLDGAGAASEEQTGGGNG</sequence>
<accession>A0A940WPC8</accession>
<dbReference type="AlphaFoldDB" id="A0A940WPC8"/>
<reference evidence="1" key="1">
    <citation type="submission" date="2021-02" db="EMBL/GenBank/DDBJ databases">
        <title>Draft genome sequence of Microbispora sp. RL4-1S isolated from rice leaves in Thailand.</title>
        <authorList>
            <person name="Muangham S."/>
            <person name="Duangmal K."/>
        </authorList>
    </citation>
    <scope>NUCLEOTIDE SEQUENCE</scope>
    <source>
        <strain evidence="1">RL4-1S</strain>
    </source>
</reference>
<dbReference type="Proteomes" id="UP000674234">
    <property type="component" value="Unassembled WGS sequence"/>
</dbReference>
<comment type="caution">
    <text evidence="1">The sequence shown here is derived from an EMBL/GenBank/DDBJ whole genome shotgun (WGS) entry which is preliminary data.</text>
</comment>
<keyword evidence="2" id="KW-1185">Reference proteome</keyword>
<evidence type="ECO:0000313" key="1">
    <source>
        <dbReference type="EMBL" id="MBP2704439.1"/>
    </source>
</evidence>
<protein>
    <submittedName>
        <fullName evidence="1">Uncharacterized protein</fullName>
    </submittedName>
</protein>
<proteinExistence type="predicted"/>
<name>A0A940WPC8_9ACTN</name>
<evidence type="ECO:0000313" key="2">
    <source>
        <dbReference type="Proteomes" id="UP000674234"/>
    </source>
</evidence>